<dbReference type="AlphaFoldDB" id="A0A811U9D8"/>
<evidence type="ECO:0000313" key="2">
    <source>
        <dbReference type="Proteomes" id="UP000606786"/>
    </source>
</evidence>
<evidence type="ECO:0000313" key="1">
    <source>
        <dbReference type="EMBL" id="CAD6994948.1"/>
    </source>
</evidence>
<dbReference type="EMBL" id="CAJHJT010000001">
    <property type="protein sequence ID" value="CAD6994948.1"/>
    <property type="molecule type" value="Genomic_DNA"/>
</dbReference>
<gene>
    <name evidence="1" type="ORF">CCAP1982_LOCUS3681</name>
</gene>
<keyword evidence="2" id="KW-1185">Reference proteome</keyword>
<dbReference type="Proteomes" id="UP000606786">
    <property type="component" value="Unassembled WGS sequence"/>
</dbReference>
<comment type="caution">
    <text evidence="1">The sequence shown here is derived from an EMBL/GenBank/DDBJ whole genome shotgun (WGS) entry which is preliminary data.</text>
</comment>
<reference evidence="1" key="1">
    <citation type="submission" date="2020-11" db="EMBL/GenBank/DDBJ databases">
        <authorList>
            <person name="Whitehead M."/>
        </authorList>
    </citation>
    <scope>NUCLEOTIDE SEQUENCE</scope>
    <source>
        <strain evidence="1">EGII</strain>
    </source>
</reference>
<proteinExistence type="predicted"/>
<protein>
    <submittedName>
        <fullName evidence="1">(Mediterranean fruit fly) hypothetical protein</fullName>
    </submittedName>
</protein>
<name>A0A811U9D8_CERCA</name>
<organism evidence="1 2">
    <name type="scientific">Ceratitis capitata</name>
    <name type="common">Mediterranean fruit fly</name>
    <name type="synonym">Tephritis capitata</name>
    <dbReference type="NCBI Taxonomy" id="7213"/>
    <lineage>
        <taxon>Eukaryota</taxon>
        <taxon>Metazoa</taxon>
        <taxon>Ecdysozoa</taxon>
        <taxon>Arthropoda</taxon>
        <taxon>Hexapoda</taxon>
        <taxon>Insecta</taxon>
        <taxon>Pterygota</taxon>
        <taxon>Neoptera</taxon>
        <taxon>Endopterygota</taxon>
        <taxon>Diptera</taxon>
        <taxon>Brachycera</taxon>
        <taxon>Muscomorpha</taxon>
        <taxon>Tephritoidea</taxon>
        <taxon>Tephritidae</taxon>
        <taxon>Ceratitis</taxon>
        <taxon>Ceratitis</taxon>
    </lineage>
</organism>
<accession>A0A811U9D8</accession>
<sequence length="110" mass="11896">MQMLNVSNAMRQSMQSVTAMTTTAAETTCRMTQPAGAFAFIVGVSHPSINAAAEGKQNAAVKFYNQQPDGRHAVSAQVRRCLLHCIVASHDVYVTFNNRLHGEHDDCCGA</sequence>